<proteinExistence type="inferred from homology"/>
<dbReference type="EMBL" id="WAJR01000021">
    <property type="protein sequence ID" value="KAB1638761.1"/>
    <property type="molecule type" value="Genomic_DNA"/>
</dbReference>
<keyword evidence="4" id="KW-1185">Reference proteome</keyword>
<dbReference type="InterPro" id="IPR021144">
    <property type="entry name" value="UPF0597"/>
</dbReference>
<dbReference type="Pfam" id="PF03313">
    <property type="entry name" value="SDH_alpha"/>
    <property type="match status" value="1"/>
</dbReference>
<comment type="caution">
    <text evidence="3">The sequence shown here is derived from an EMBL/GenBank/DDBJ whole genome shotgun (WGS) entry which is preliminary data.</text>
</comment>
<evidence type="ECO:0000256" key="1">
    <source>
        <dbReference type="HAMAP-Rule" id="MF_01845"/>
    </source>
</evidence>
<protein>
    <recommendedName>
        <fullName evidence="1">UPF0597 protein F8C90_07975</fullName>
    </recommendedName>
</protein>
<dbReference type="HAMAP" id="MF_01845">
    <property type="entry name" value="UPF0597"/>
    <property type="match status" value="1"/>
</dbReference>
<dbReference type="GO" id="GO:0019450">
    <property type="term" value="P:L-cysteine catabolic process to pyruvate"/>
    <property type="evidence" value="ECO:0007669"/>
    <property type="project" value="TreeGrafter"/>
</dbReference>
<dbReference type="AlphaFoldDB" id="A0A6N6NQU6"/>
<dbReference type="PANTHER" id="PTHR30501:SF2">
    <property type="entry name" value="UPF0597 PROTEIN YHAM"/>
    <property type="match status" value="1"/>
</dbReference>
<evidence type="ECO:0000259" key="2">
    <source>
        <dbReference type="Pfam" id="PF03313"/>
    </source>
</evidence>
<dbReference type="InterPro" id="IPR005130">
    <property type="entry name" value="Ser_deHydtase-like_asu"/>
</dbReference>
<organism evidence="3 4">
    <name type="scientific">Ellagibacter isourolithinifaciens</name>
    <dbReference type="NCBI Taxonomy" id="2137581"/>
    <lineage>
        <taxon>Bacteria</taxon>
        <taxon>Bacillati</taxon>
        <taxon>Actinomycetota</taxon>
        <taxon>Coriobacteriia</taxon>
        <taxon>Eggerthellales</taxon>
        <taxon>Eggerthellaceae</taxon>
        <taxon>Ellagibacter</taxon>
    </lineage>
</organism>
<dbReference type="PANTHER" id="PTHR30501">
    <property type="entry name" value="UPF0597 PROTEIN YHAM"/>
    <property type="match status" value="1"/>
</dbReference>
<accession>A0A6N6NQU6</accession>
<feature type="domain" description="Serine dehydratase-like alpha subunit" evidence="2">
    <location>
        <begin position="175"/>
        <end position="419"/>
    </location>
</feature>
<dbReference type="PIRSF" id="PIRSF006054">
    <property type="entry name" value="UCP006054"/>
    <property type="match status" value="1"/>
</dbReference>
<name>A0A6N6NQU6_9ACTN</name>
<dbReference type="Proteomes" id="UP000468668">
    <property type="component" value="Unassembled WGS sequence"/>
</dbReference>
<dbReference type="GO" id="GO:0080146">
    <property type="term" value="F:L-cysteine desulfhydrase activity"/>
    <property type="evidence" value="ECO:0007669"/>
    <property type="project" value="TreeGrafter"/>
</dbReference>
<evidence type="ECO:0000313" key="3">
    <source>
        <dbReference type="EMBL" id="KAB1638761.1"/>
    </source>
</evidence>
<dbReference type="GeneID" id="98658342"/>
<dbReference type="RefSeq" id="WP_158049997.1">
    <property type="nucleotide sequence ID" value="NZ_WAJR01000021.1"/>
</dbReference>
<gene>
    <name evidence="3" type="ORF">F8C90_07975</name>
</gene>
<reference evidence="3 4" key="1">
    <citation type="submission" date="2019-09" db="EMBL/GenBank/DDBJ databases">
        <title>Whole genome shotgun sequencing (WGS) of Ellagibacter isourolithinifaciens DSM 104140(T) and Adlercreutzia muris DSM 29508(T).</title>
        <authorList>
            <person name="Stoll D.A."/>
            <person name="Danylec N."/>
            <person name="Huch M."/>
        </authorList>
    </citation>
    <scope>NUCLEOTIDE SEQUENCE [LARGE SCALE GENOMIC DNA]</scope>
    <source>
        <strain evidence="3 4">DSM 104140</strain>
    </source>
</reference>
<sequence>MNERTYKAYVQILEDELIVATGCTEPIAIAFASAKAAQVLGSEPERISISVSGNIIKNVHSVTVPNTGGQHGVKTAVAAGIAAGDADKGLDVLSGLNDDGRAYMARYLEEHEIRVEFADTSEPFYIDVRVFGDNGGSARVVMAKNHTNVVLVERDGEILQDTRTEDPSDGENALTELLNVADILEFADTVDLADVEEMLSRQADYNYAISCEGLKNDWGGRVGKLYASDAYPDDLLTQAKAAAAAGSDARMGGCPMPVVIVSGSGNQGITASVPIVVYARALDIPREKMLRALAVSDLISIYQKSGIGCLSAFCGAVSAGTGAACGIAYLLGGRMEEIKHTIVNSLGTVSGMVCDGAKPSCAAKIAMAIESGVFGYRLFKNGNEFYAGDGIVTMGVDETIRNVSRMAREGMRETDREILRIMIDSE</sequence>
<dbReference type="OrthoDB" id="41906at2"/>
<comment type="similarity">
    <text evidence="1">Belongs to the UPF0597 family.</text>
</comment>
<evidence type="ECO:0000313" key="4">
    <source>
        <dbReference type="Proteomes" id="UP000468668"/>
    </source>
</evidence>